<keyword evidence="3" id="KW-0862">Zinc</keyword>
<dbReference type="Gramene" id="scaffold_704331.1">
    <property type="protein sequence ID" value="scaffold_704331.1"/>
    <property type="gene ID" value="scaffold_704331.1"/>
</dbReference>
<dbReference type="AlphaFoldDB" id="D7MK79"/>
<proteinExistence type="predicted"/>
<evidence type="ECO:0000256" key="5">
    <source>
        <dbReference type="PROSITE-ProRule" id="PRU00455"/>
    </source>
</evidence>
<dbReference type="InterPro" id="IPR013010">
    <property type="entry name" value="Znf_SIAH"/>
</dbReference>
<evidence type="ECO:0000256" key="2">
    <source>
        <dbReference type="ARBA" id="ARBA00022771"/>
    </source>
</evidence>
<evidence type="ECO:0000256" key="3">
    <source>
        <dbReference type="ARBA" id="ARBA00022833"/>
    </source>
</evidence>
<dbReference type="STRING" id="81972.D7MK79"/>
<dbReference type="OrthoDB" id="4788989at2759"/>
<dbReference type="UniPathway" id="UPA00143"/>
<evidence type="ECO:0000313" key="8">
    <source>
        <dbReference type="Proteomes" id="UP000008694"/>
    </source>
</evidence>
<dbReference type="SUPFAM" id="SSF49599">
    <property type="entry name" value="TRAF domain-like"/>
    <property type="match status" value="1"/>
</dbReference>
<evidence type="ECO:0000313" key="7">
    <source>
        <dbReference type="EMBL" id="EFH45080.1"/>
    </source>
</evidence>
<dbReference type="eggNOG" id="KOG3002">
    <property type="taxonomic scope" value="Eukaryota"/>
</dbReference>
<dbReference type="KEGG" id="aly:9304893"/>
<name>D7MK79_ARALL</name>
<reference evidence="8" key="1">
    <citation type="journal article" date="2011" name="Nat. Genet.">
        <title>The Arabidopsis lyrata genome sequence and the basis of rapid genome size change.</title>
        <authorList>
            <person name="Hu T.T."/>
            <person name="Pattyn P."/>
            <person name="Bakker E.G."/>
            <person name="Cao J."/>
            <person name="Cheng J.-F."/>
            <person name="Clark R.M."/>
            <person name="Fahlgren N."/>
            <person name="Fawcett J.A."/>
            <person name="Grimwood J."/>
            <person name="Gundlach H."/>
            <person name="Haberer G."/>
            <person name="Hollister J.D."/>
            <person name="Ossowski S."/>
            <person name="Ottilar R.P."/>
            <person name="Salamov A.A."/>
            <person name="Schneeberger K."/>
            <person name="Spannagl M."/>
            <person name="Wang X."/>
            <person name="Yang L."/>
            <person name="Nasrallah M.E."/>
            <person name="Bergelson J."/>
            <person name="Carrington J.C."/>
            <person name="Gaut B.S."/>
            <person name="Schmutz J."/>
            <person name="Mayer K.F.X."/>
            <person name="Van de Peer Y."/>
            <person name="Grigoriev I.V."/>
            <person name="Nordborg M."/>
            <person name="Weigel D."/>
            <person name="Guo Y.-L."/>
        </authorList>
    </citation>
    <scope>NUCLEOTIDE SEQUENCE [LARGE SCALE GENOMIC DNA]</scope>
    <source>
        <strain evidence="8">cv. MN47</strain>
    </source>
</reference>
<dbReference type="PANTHER" id="PTHR46632">
    <property type="entry name" value="E3 UBIQUITIN-PROTEIN LIGASE SINA-LIKE 4"/>
    <property type="match status" value="1"/>
</dbReference>
<comment type="function">
    <text evidence="4">E3 ubiquitin-protein ligase that mediates ubiquitination and subsequent proteasomal degradation of target proteins. E3 ubiquitin ligases accept ubiquitin from an E2 ubiquitin-conjugating enzyme in the form of a thioester and then directly transfers the ubiquitin to targeted substrates. It probably triggers the ubiquitin-mediated degradation of different substrates.</text>
</comment>
<dbReference type="HOGENOM" id="CLU_040603_2_2_1"/>
<sequence>MQSVLESILVPCPNVTFGCTKNSSYGKELTHEKECNVAPCSCPVEDCDYIGSYKDLYDHYDLTQLKRFTLDYFSCGNSFNLPMKISDKKIVIRMEDTKRLLFAVQCFKEPCGVYVTVSCIAPFTREVGAFSYYFSYAVDGNVMSYVSTEMKRVLEVSSQVPKKNFMWIPHCLLRDDGWLNIVLCIKISENDQQNM</sequence>
<gene>
    <name evidence="7" type="ORF">ARALYDRAFT_916589</name>
</gene>
<feature type="domain" description="SIAH-type" evidence="6">
    <location>
        <begin position="7"/>
        <end position="65"/>
    </location>
</feature>
<evidence type="ECO:0000256" key="4">
    <source>
        <dbReference type="ARBA" id="ARBA00024004"/>
    </source>
</evidence>
<dbReference type="Pfam" id="PF21361">
    <property type="entry name" value="Sina_ZnF"/>
    <property type="match status" value="1"/>
</dbReference>
<accession>D7MK79</accession>
<evidence type="ECO:0000259" key="6">
    <source>
        <dbReference type="PROSITE" id="PS51081"/>
    </source>
</evidence>
<keyword evidence="1" id="KW-0479">Metal-binding</keyword>
<dbReference type="PANTHER" id="PTHR46632:SF3">
    <property type="entry name" value="E3 UBIQUITIN-PROTEIN LIGASE SINA-LIKE 7-RELATED"/>
    <property type="match status" value="1"/>
</dbReference>
<dbReference type="Gene3D" id="3.30.40.10">
    <property type="entry name" value="Zinc/RING finger domain, C3HC4 (zinc finger)"/>
    <property type="match status" value="1"/>
</dbReference>
<dbReference type="PROSITE" id="PS51081">
    <property type="entry name" value="ZF_SIAH"/>
    <property type="match status" value="1"/>
</dbReference>
<evidence type="ECO:0000256" key="1">
    <source>
        <dbReference type="ARBA" id="ARBA00022723"/>
    </source>
</evidence>
<dbReference type="InterPro" id="IPR013083">
    <property type="entry name" value="Znf_RING/FYVE/PHD"/>
</dbReference>
<dbReference type="EMBL" id="GL348719">
    <property type="protein sequence ID" value="EFH45080.1"/>
    <property type="molecule type" value="Genomic_DNA"/>
</dbReference>
<protein>
    <recommendedName>
        <fullName evidence="6">SIAH-type domain-containing protein</fullName>
    </recommendedName>
</protein>
<dbReference type="InterPro" id="IPR044286">
    <property type="entry name" value="SINL_plant"/>
</dbReference>
<dbReference type="GO" id="GO:0008270">
    <property type="term" value="F:zinc ion binding"/>
    <property type="evidence" value="ECO:0007669"/>
    <property type="project" value="UniProtKB-KW"/>
</dbReference>
<dbReference type="GO" id="GO:0016567">
    <property type="term" value="P:protein ubiquitination"/>
    <property type="evidence" value="ECO:0007669"/>
    <property type="project" value="UniProtKB-UniPathway"/>
</dbReference>
<dbReference type="Proteomes" id="UP000008694">
    <property type="component" value="Unassembled WGS sequence"/>
</dbReference>
<keyword evidence="8" id="KW-1185">Reference proteome</keyword>
<keyword evidence="2 5" id="KW-0863">Zinc-finger</keyword>
<organism evidence="8">
    <name type="scientific">Arabidopsis lyrata subsp. lyrata</name>
    <name type="common">Lyre-leaved rock-cress</name>
    <dbReference type="NCBI Taxonomy" id="81972"/>
    <lineage>
        <taxon>Eukaryota</taxon>
        <taxon>Viridiplantae</taxon>
        <taxon>Streptophyta</taxon>
        <taxon>Embryophyta</taxon>
        <taxon>Tracheophyta</taxon>
        <taxon>Spermatophyta</taxon>
        <taxon>Magnoliopsida</taxon>
        <taxon>eudicotyledons</taxon>
        <taxon>Gunneridae</taxon>
        <taxon>Pentapetalae</taxon>
        <taxon>rosids</taxon>
        <taxon>malvids</taxon>
        <taxon>Brassicales</taxon>
        <taxon>Brassicaceae</taxon>
        <taxon>Camelineae</taxon>
        <taxon>Arabidopsis</taxon>
    </lineage>
</organism>